<dbReference type="InterPro" id="IPR006276">
    <property type="entry name" value="Cobalamin-indep_Met_synthase"/>
</dbReference>
<dbReference type="FunFam" id="3.20.20.210:FF:000002">
    <property type="entry name" value="5-methyltetrahydropteroyltriglutamate--homocysteine methyltransferase"/>
    <property type="match status" value="1"/>
</dbReference>
<dbReference type="GO" id="GO:0003871">
    <property type="term" value="F:5-methyltetrahydropteroyltriglutamate-homocysteine S-methyltransferase activity"/>
    <property type="evidence" value="ECO:0007669"/>
    <property type="project" value="UniProtKB-EC"/>
</dbReference>
<keyword evidence="16" id="KW-1185">Reference proteome</keyword>
<comment type="caution">
    <text evidence="15">The sequence shown here is derived from an EMBL/GenBank/DDBJ whole genome shotgun (WGS) entry which is preliminary data.</text>
</comment>
<keyword evidence="10" id="KW-0862">Zinc</keyword>
<dbReference type="PIRSF" id="PIRSF000382">
    <property type="entry name" value="MeTrfase_B12_ind"/>
    <property type="match status" value="1"/>
</dbReference>
<dbReference type="AlphaFoldDB" id="A0AAV6NED7"/>
<dbReference type="NCBIfam" id="TIGR01371">
    <property type="entry name" value="met_syn_B12ind"/>
    <property type="match status" value="1"/>
</dbReference>
<reference evidence="15 16" key="1">
    <citation type="journal article" date="2021" name="Hortic Res">
        <title>The domestication of Cucurbita argyrosperma as revealed by the genome of its wild relative.</title>
        <authorList>
            <person name="Barrera-Redondo J."/>
            <person name="Sanchez-de la Vega G."/>
            <person name="Aguirre-Liguori J.A."/>
            <person name="Castellanos-Morales G."/>
            <person name="Gutierrez-Guerrero Y.T."/>
            <person name="Aguirre-Dugua X."/>
            <person name="Aguirre-Planter E."/>
            <person name="Tenaillon M.I."/>
            <person name="Lira-Saade R."/>
            <person name="Eguiarte L.E."/>
        </authorList>
    </citation>
    <scope>NUCLEOTIDE SEQUENCE [LARGE SCALE GENOMIC DNA]</scope>
    <source>
        <strain evidence="15">JBR-2021</strain>
    </source>
</reference>
<comment type="pathway">
    <text evidence="3">Amino-acid biosynthesis; L-methionine biosynthesis via de novo pathway; L-methionine from L-homocysteine (MetE route): step 1/1.</text>
</comment>
<keyword evidence="9" id="KW-0479">Metal-binding</keyword>
<dbReference type="CDD" id="cd03311">
    <property type="entry name" value="CIMS_C_terminal_like"/>
    <property type="match status" value="1"/>
</dbReference>
<evidence type="ECO:0000256" key="5">
    <source>
        <dbReference type="ARBA" id="ARBA00012034"/>
    </source>
</evidence>
<dbReference type="CDD" id="cd03312">
    <property type="entry name" value="CIMS_N_terminal_like"/>
    <property type="match status" value="1"/>
</dbReference>
<comment type="catalytic activity">
    <reaction evidence="12">
        <text>5-methyltetrahydropteroyltri-L-glutamate + L-homocysteine = tetrahydropteroyltri-L-glutamate + L-methionine</text>
        <dbReference type="Rhea" id="RHEA:21196"/>
        <dbReference type="ChEBI" id="CHEBI:57844"/>
        <dbReference type="ChEBI" id="CHEBI:58140"/>
        <dbReference type="ChEBI" id="CHEBI:58199"/>
        <dbReference type="ChEBI" id="CHEBI:58207"/>
        <dbReference type="EC" id="2.1.1.14"/>
    </reaction>
</comment>
<dbReference type="Pfam" id="PF08267">
    <property type="entry name" value="Meth_synt_1"/>
    <property type="match status" value="1"/>
</dbReference>
<dbReference type="Pfam" id="PF01717">
    <property type="entry name" value="Meth_synt_2"/>
    <property type="match status" value="1"/>
</dbReference>
<protein>
    <recommendedName>
        <fullName evidence="5">5-methyltetrahydropteroyltriglutamate--homocysteine S-methyltransferase</fullName>
        <ecNumber evidence="5">2.1.1.14</ecNumber>
    </recommendedName>
</protein>
<name>A0AAV6NED7_9ROSI</name>
<keyword evidence="6 15" id="KW-0489">Methyltransferase</keyword>
<evidence type="ECO:0000256" key="7">
    <source>
        <dbReference type="ARBA" id="ARBA00022605"/>
    </source>
</evidence>
<dbReference type="GO" id="GO:0008270">
    <property type="term" value="F:zinc ion binding"/>
    <property type="evidence" value="ECO:0007669"/>
    <property type="project" value="InterPro"/>
</dbReference>
<dbReference type="EMBL" id="JAGKQH010000006">
    <property type="protein sequence ID" value="KAG6596979.1"/>
    <property type="molecule type" value="Genomic_DNA"/>
</dbReference>
<dbReference type="GO" id="GO:0032259">
    <property type="term" value="P:methylation"/>
    <property type="evidence" value="ECO:0007669"/>
    <property type="project" value="UniProtKB-KW"/>
</dbReference>
<dbReference type="InterPro" id="IPR002629">
    <property type="entry name" value="Met_Synth_C/arc"/>
</dbReference>
<evidence type="ECO:0000256" key="1">
    <source>
        <dbReference type="ARBA" id="ARBA00001947"/>
    </source>
</evidence>
<comment type="cofactor">
    <cofactor evidence="1">
        <name>Zn(2+)</name>
        <dbReference type="ChEBI" id="CHEBI:29105"/>
    </cofactor>
</comment>
<evidence type="ECO:0000256" key="9">
    <source>
        <dbReference type="ARBA" id="ARBA00022723"/>
    </source>
</evidence>
<evidence type="ECO:0000256" key="6">
    <source>
        <dbReference type="ARBA" id="ARBA00022603"/>
    </source>
</evidence>
<evidence type="ECO:0000259" key="14">
    <source>
        <dbReference type="Pfam" id="PF08267"/>
    </source>
</evidence>
<organism evidence="15 16">
    <name type="scientific">Cucurbita argyrosperma subsp. sororia</name>
    <dbReference type="NCBI Taxonomy" id="37648"/>
    <lineage>
        <taxon>Eukaryota</taxon>
        <taxon>Viridiplantae</taxon>
        <taxon>Streptophyta</taxon>
        <taxon>Embryophyta</taxon>
        <taxon>Tracheophyta</taxon>
        <taxon>Spermatophyta</taxon>
        <taxon>Magnoliopsida</taxon>
        <taxon>eudicotyledons</taxon>
        <taxon>Gunneridae</taxon>
        <taxon>Pentapetalae</taxon>
        <taxon>rosids</taxon>
        <taxon>fabids</taxon>
        <taxon>Cucurbitales</taxon>
        <taxon>Cucurbitaceae</taxon>
        <taxon>Cucurbiteae</taxon>
        <taxon>Cucurbita</taxon>
    </lineage>
</organism>
<proteinExistence type="inferred from homology"/>
<evidence type="ECO:0000313" key="16">
    <source>
        <dbReference type="Proteomes" id="UP000685013"/>
    </source>
</evidence>
<dbReference type="NCBIfam" id="NF003556">
    <property type="entry name" value="PRK05222.1"/>
    <property type="match status" value="1"/>
</dbReference>
<sequence length="780" mass="86020">MSTGEPLSVIRFSRTMASHIVGYPRMGPKRELKFALESFWDGKTTAEDLNKVAADLRSSIWKQMSGAGIKYIPSNTFSYYDQVLDTTALLGAVPPRYGWTGGEIGFDTYFSMARGNASVPAMEMTKWFDTNYHFIVPELGPEVTFSYASHKAVDEYKEAKALGVDTVPVLVGPVSYLLLSKPAKGVDKTFSLLSLLDKILPVYKEVISDLKAAGATWIQFDEPTLVRDLDSHQLQAFSNAYAGLESTLSGLNVLVETYFADVPAEAYKTLTSLKGVTAYGFDLVRGDKTLGLIKSDFPKGKFLFAGVVDGRNIWANDLAASVSTLEELATLVGKDKLVVSTSCSLLHTAVDLANETKLDNEIKSWLAFAAQKIVEVNALAKALAGAKDEAFFGANAAAHASRKSSPRVTNEAVQKAAAALKGSDHRRATNVSARLDAQQKKLNLPILPTTTIGSFPQTIELRRVRREYKANKISEEEYVKAIKEEISKVVKLQEELDIDVLVHGEPERNDMVEYFGEQLSGFAFTVNGWVQSYGSRCVKPPIIYGDVSRPKAMTVFWSTAAQSMTARPMKGMLTGPVTILNWSFVRVDQPRFETCYQIALAIKDEVEDLEKAGINVIQIDEAALREGLPLRKSEEAFYLDWAVHSFRITNCGVKDTTQIHTHMCYSNFNDIIQSIIDMDADVITIENSRSDEKLLSVFREGVKYGAGIGPGVYDIHSPRIPSTEEIADRINKMLAVLETNILWVNPDCGLKTRKYAEVNPALKNMVAAAKLLRTQLASAK</sequence>
<dbReference type="EC" id="2.1.1.14" evidence="5"/>
<evidence type="ECO:0000259" key="13">
    <source>
        <dbReference type="Pfam" id="PF01717"/>
    </source>
</evidence>
<dbReference type="GO" id="GO:0008705">
    <property type="term" value="F:methionine synthase activity"/>
    <property type="evidence" value="ECO:0007669"/>
    <property type="project" value="UniProtKB-ARBA"/>
</dbReference>
<dbReference type="FunFam" id="3.20.20.210:FF:000003">
    <property type="entry name" value="5-methyltetrahydropteroyltriglutamate--homocysteine methyltransferase"/>
    <property type="match status" value="1"/>
</dbReference>
<comment type="function">
    <text evidence="2">Catalyzes the transfer of a methyl group from 5-methyltetrahydrofolate to homocysteine resulting in methionine formation.</text>
</comment>
<dbReference type="InterPro" id="IPR013215">
    <property type="entry name" value="Cbl-indep_Met_Synth_N"/>
</dbReference>
<dbReference type="HAMAP" id="MF_00172">
    <property type="entry name" value="Meth_synth"/>
    <property type="match status" value="1"/>
</dbReference>
<feature type="domain" description="Cobalamin-independent methionine synthase MetE C-terminal/archaeal" evidence="13">
    <location>
        <begin position="447"/>
        <end position="770"/>
    </location>
</feature>
<evidence type="ECO:0000313" key="15">
    <source>
        <dbReference type="EMBL" id="KAG6596979.1"/>
    </source>
</evidence>
<accession>A0AAV6NED7</accession>
<feature type="non-terminal residue" evidence="15">
    <location>
        <position position="1"/>
    </location>
</feature>
<dbReference type="Proteomes" id="UP000685013">
    <property type="component" value="Chromosome 6"/>
</dbReference>
<comment type="similarity">
    <text evidence="4">Belongs to the vitamin-B12 independent methionine synthase family.</text>
</comment>
<feature type="domain" description="Cobalamin-independent methionine synthase MetE N-terminal" evidence="14">
    <location>
        <begin position="18"/>
        <end position="330"/>
    </location>
</feature>
<keyword evidence="7" id="KW-0028">Amino-acid biosynthesis</keyword>
<keyword evidence="11" id="KW-0486">Methionine biosynthesis</keyword>
<evidence type="ECO:0000256" key="12">
    <source>
        <dbReference type="ARBA" id="ARBA00048690"/>
    </source>
</evidence>
<dbReference type="PANTHER" id="PTHR30519">
    <property type="entry name" value="5-METHYLTETRAHYDROPTEROYLTRIGLUTAMATE--HOMOCYSTEINE METHYLTRANSFERASE"/>
    <property type="match status" value="1"/>
</dbReference>
<evidence type="ECO:0000256" key="3">
    <source>
        <dbReference type="ARBA" id="ARBA00004681"/>
    </source>
</evidence>
<evidence type="ECO:0000256" key="10">
    <source>
        <dbReference type="ARBA" id="ARBA00022833"/>
    </source>
</evidence>
<evidence type="ECO:0000256" key="8">
    <source>
        <dbReference type="ARBA" id="ARBA00022679"/>
    </source>
</evidence>
<keyword evidence="8" id="KW-0808">Transferase</keyword>
<evidence type="ECO:0000256" key="4">
    <source>
        <dbReference type="ARBA" id="ARBA00009553"/>
    </source>
</evidence>
<gene>
    <name evidence="15" type="primary">MS1-1</name>
    <name evidence="15" type="ORF">SDJN03_10159</name>
</gene>
<evidence type="ECO:0000256" key="11">
    <source>
        <dbReference type="ARBA" id="ARBA00023167"/>
    </source>
</evidence>
<evidence type="ECO:0000256" key="2">
    <source>
        <dbReference type="ARBA" id="ARBA00002777"/>
    </source>
</evidence>